<dbReference type="PANTHER" id="PTHR11748">
    <property type="entry name" value="D-LACTATE DEHYDROGENASE"/>
    <property type="match status" value="1"/>
</dbReference>
<dbReference type="EMBL" id="SFCI01000927">
    <property type="protein sequence ID" value="TFY77395.1"/>
    <property type="molecule type" value="Genomic_DNA"/>
</dbReference>
<dbReference type="GO" id="GO:0005739">
    <property type="term" value="C:mitochondrion"/>
    <property type="evidence" value="ECO:0007669"/>
    <property type="project" value="TreeGrafter"/>
</dbReference>
<evidence type="ECO:0000256" key="5">
    <source>
        <dbReference type="ARBA" id="ARBA00023002"/>
    </source>
</evidence>
<keyword evidence="10" id="KW-1185">Reference proteome</keyword>
<comment type="caution">
    <text evidence="9">The sequence shown here is derived from an EMBL/GenBank/DDBJ whole genome shotgun (WGS) entry which is preliminary data.</text>
</comment>
<dbReference type="OrthoDB" id="7786253at2759"/>
<dbReference type="InterPro" id="IPR004113">
    <property type="entry name" value="FAD-bd_oxidored_4_C"/>
</dbReference>
<name>A0A4Y9ZS40_9AGAM</name>
<dbReference type="GO" id="GO:0050660">
    <property type="term" value="F:flavin adenine dinucleotide binding"/>
    <property type="evidence" value="ECO:0007669"/>
    <property type="project" value="InterPro"/>
</dbReference>
<dbReference type="InterPro" id="IPR016164">
    <property type="entry name" value="FAD-linked_Oxase-like_C"/>
</dbReference>
<dbReference type="InterPro" id="IPR016171">
    <property type="entry name" value="Vanillyl_alc_oxidase_C-sub2"/>
</dbReference>
<keyword evidence="4" id="KW-0274">FAD</keyword>
<evidence type="ECO:0000259" key="8">
    <source>
        <dbReference type="Pfam" id="PF02913"/>
    </source>
</evidence>
<evidence type="ECO:0000256" key="1">
    <source>
        <dbReference type="ARBA" id="ARBA00001974"/>
    </source>
</evidence>
<keyword evidence="3" id="KW-0285">Flavoprotein</keyword>
<keyword evidence="5" id="KW-0560">Oxidoreductase</keyword>
<dbReference type="FunFam" id="3.30.70.2740:FF:000001">
    <property type="entry name" value="D-lactate dehydrogenase mitochondrial"/>
    <property type="match status" value="1"/>
</dbReference>
<sequence length="128" mass="14296">MDVCVPVSRLPELVYMAKEEFQKAGLTAPILGHVGDGNFHAFVMHANEDEYARVKTTADRIVEKAIELEGTCTGEHGVGIRKKKYLERELGTGTVEMMRKIKDLFDPLGLFNPGKLYPDVDDTESKKV</sequence>
<evidence type="ECO:0000256" key="7">
    <source>
        <dbReference type="ARBA" id="ARBA00051436"/>
    </source>
</evidence>
<comment type="catalytic activity">
    <reaction evidence="7">
        <text>(R)-lactate + 2 Fe(III)-[cytochrome c] = 2 Fe(II)-[cytochrome c] + pyruvate + 2 H(+)</text>
        <dbReference type="Rhea" id="RHEA:13521"/>
        <dbReference type="Rhea" id="RHEA-COMP:10350"/>
        <dbReference type="Rhea" id="RHEA-COMP:14399"/>
        <dbReference type="ChEBI" id="CHEBI:15361"/>
        <dbReference type="ChEBI" id="CHEBI:15378"/>
        <dbReference type="ChEBI" id="CHEBI:16004"/>
        <dbReference type="ChEBI" id="CHEBI:29033"/>
        <dbReference type="ChEBI" id="CHEBI:29034"/>
        <dbReference type="EC" id="1.1.2.4"/>
    </reaction>
</comment>
<dbReference type="STRING" id="135208.A0A4Y9ZS40"/>
<dbReference type="Pfam" id="PF02913">
    <property type="entry name" value="FAD-oxidase_C"/>
    <property type="match status" value="1"/>
</dbReference>
<dbReference type="SUPFAM" id="SSF55103">
    <property type="entry name" value="FAD-linked oxidases, C-terminal domain"/>
    <property type="match status" value="1"/>
</dbReference>
<dbReference type="Gene3D" id="1.10.45.10">
    <property type="entry name" value="Vanillyl-alcohol Oxidase, Chain A, domain 4"/>
    <property type="match status" value="1"/>
</dbReference>
<dbReference type="Gene3D" id="3.30.70.2740">
    <property type="match status" value="1"/>
</dbReference>
<evidence type="ECO:0000313" key="9">
    <source>
        <dbReference type="EMBL" id="TFY77395.1"/>
    </source>
</evidence>
<evidence type="ECO:0000256" key="6">
    <source>
        <dbReference type="ARBA" id="ARBA00038897"/>
    </source>
</evidence>
<evidence type="ECO:0000256" key="2">
    <source>
        <dbReference type="ARBA" id="ARBA00008000"/>
    </source>
</evidence>
<dbReference type="FunFam" id="1.10.45.10:FF:000001">
    <property type="entry name" value="D-lactate dehydrogenase mitochondrial"/>
    <property type="match status" value="1"/>
</dbReference>
<dbReference type="Proteomes" id="UP000298061">
    <property type="component" value="Unassembled WGS sequence"/>
</dbReference>
<gene>
    <name evidence="9" type="ORF">EWM64_g6618</name>
</gene>
<feature type="domain" description="FAD-binding oxidoreductase/transferase type 4 C-terminal" evidence="8">
    <location>
        <begin position="2"/>
        <end position="116"/>
    </location>
</feature>
<accession>A0A4Y9ZS40</accession>
<dbReference type="GO" id="GO:0008720">
    <property type="term" value="F:D-lactate dehydrogenase (NAD+) activity"/>
    <property type="evidence" value="ECO:0007669"/>
    <property type="project" value="TreeGrafter"/>
</dbReference>
<proteinExistence type="inferred from homology"/>
<comment type="cofactor">
    <cofactor evidence="1">
        <name>FAD</name>
        <dbReference type="ChEBI" id="CHEBI:57692"/>
    </cofactor>
</comment>
<protein>
    <recommendedName>
        <fullName evidence="6">D-lactate dehydrogenase (cytochrome)</fullName>
        <ecNumber evidence="6">1.1.2.4</ecNumber>
    </recommendedName>
</protein>
<dbReference type="AlphaFoldDB" id="A0A4Y9ZS40"/>
<evidence type="ECO:0000313" key="10">
    <source>
        <dbReference type="Proteomes" id="UP000298061"/>
    </source>
</evidence>
<organism evidence="9 10">
    <name type="scientific">Hericium alpestre</name>
    <dbReference type="NCBI Taxonomy" id="135208"/>
    <lineage>
        <taxon>Eukaryota</taxon>
        <taxon>Fungi</taxon>
        <taxon>Dikarya</taxon>
        <taxon>Basidiomycota</taxon>
        <taxon>Agaricomycotina</taxon>
        <taxon>Agaricomycetes</taxon>
        <taxon>Russulales</taxon>
        <taxon>Hericiaceae</taxon>
        <taxon>Hericium</taxon>
    </lineage>
</organism>
<dbReference type="GO" id="GO:1903457">
    <property type="term" value="P:lactate catabolic process"/>
    <property type="evidence" value="ECO:0007669"/>
    <property type="project" value="TreeGrafter"/>
</dbReference>
<evidence type="ECO:0000256" key="3">
    <source>
        <dbReference type="ARBA" id="ARBA00022630"/>
    </source>
</evidence>
<evidence type="ECO:0000256" key="4">
    <source>
        <dbReference type="ARBA" id="ARBA00022827"/>
    </source>
</evidence>
<comment type="similarity">
    <text evidence="2">Belongs to the FAD-binding oxidoreductase/transferase type 4 family.</text>
</comment>
<dbReference type="EC" id="1.1.2.4" evidence="6"/>
<reference evidence="9 10" key="1">
    <citation type="submission" date="2019-02" db="EMBL/GenBank/DDBJ databases">
        <title>Genome sequencing of the rare red list fungi Hericium alpestre (H. flagellum).</title>
        <authorList>
            <person name="Buettner E."/>
            <person name="Kellner H."/>
        </authorList>
    </citation>
    <scope>NUCLEOTIDE SEQUENCE [LARGE SCALE GENOMIC DNA]</scope>
    <source>
        <strain evidence="9 10">DSM 108284</strain>
    </source>
</reference>
<dbReference type="PANTHER" id="PTHR11748:SF111">
    <property type="entry name" value="D-LACTATE DEHYDROGENASE, MITOCHONDRIAL-RELATED"/>
    <property type="match status" value="1"/>
</dbReference>
<dbReference type="GO" id="GO:0004458">
    <property type="term" value="F:D-lactate dehydrogenase (cytochrome) activity"/>
    <property type="evidence" value="ECO:0007669"/>
    <property type="project" value="UniProtKB-EC"/>
</dbReference>